<dbReference type="InterPro" id="IPR050904">
    <property type="entry name" value="Adhesion/Biosynth-related"/>
</dbReference>
<dbReference type="InterPro" id="IPR036378">
    <property type="entry name" value="FAS1_dom_sf"/>
</dbReference>
<dbReference type="InterPro" id="IPR000782">
    <property type="entry name" value="FAS1_domain"/>
</dbReference>
<keyword evidence="2" id="KW-0732">Signal</keyword>
<feature type="domain" description="FAS1" evidence="3">
    <location>
        <begin position="22"/>
        <end position="148"/>
    </location>
</feature>
<proteinExistence type="predicted"/>
<evidence type="ECO:0000256" key="2">
    <source>
        <dbReference type="SAM" id="SignalP"/>
    </source>
</evidence>
<dbReference type="Proteomes" id="UP000298390">
    <property type="component" value="Unassembled WGS sequence"/>
</dbReference>
<keyword evidence="1" id="KW-0812">Transmembrane</keyword>
<evidence type="ECO:0000259" key="3">
    <source>
        <dbReference type="PROSITE" id="PS50213"/>
    </source>
</evidence>
<dbReference type="SUPFAM" id="SSF82153">
    <property type="entry name" value="FAS1 domain"/>
    <property type="match status" value="2"/>
</dbReference>
<dbReference type="Gene3D" id="2.30.180.10">
    <property type="entry name" value="FAS1 domain"/>
    <property type="match status" value="2"/>
</dbReference>
<dbReference type="PANTHER" id="PTHR10900">
    <property type="entry name" value="PERIOSTIN-RELATED"/>
    <property type="match status" value="1"/>
</dbReference>
<keyword evidence="1" id="KW-0472">Membrane</keyword>
<gene>
    <name evidence="4" type="ORF">EVJ58_g2981</name>
</gene>
<evidence type="ECO:0000313" key="4">
    <source>
        <dbReference type="EMBL" id="TFY63873.1"/>
    </source>
</evidence>
<dbReference type="GO" id="GO:0005615">
    <property type="term" value="C:extracellular space"/>
    <property type="evidence" value="ECO:0007669"/>
    <property type="project" value="TreeGrafter"/>
</dbReference>
<evidence type="ECO:0000256" key="1">
    <source>
        <dbReference type="SAM" id="Phobius"/>
    </source>
</evidence>
<name>A0A4Y9YQ27_9APHY</name>
<protein>
    <recommendedName>
        <fullName evidence="3">FAS1 domain-containing protein</fullName>
    </recommendedName>
</protein>
<feature type="chain" id="PRO_5021293207" description="FAS1 domain-containing protein" evidence="2">
    <location>
        <begin position="18"/>
        <end position="435"/>
    </location>
</feature>
<organism evidence="4 5">
    <name type="scientific">Rhodofomes roseus</name>
    <dbReference type="NCBI Taxonomy" id="34475"/>
    <lineage>
        <taxon>Eukaryota</taxon>
        <taxon>Fungi</taxon>
        <taxon>Dikarya</taxon>
        <taxon>Basidiomycota</taxon>
        <taxon>Agaricomycotina</taxon>
        <taxon>Agaricomycetes</taxon>
        <taxon>Polyporales</taxon>
        <taxon>Rhodofomes</taxon>
    </lineage>
</organism>
<feature type="transmembrane region" description="Helical" evidence="1">
    <location>
        <begin position="416"/>
        <end position="434"/>
    </location>
</feature>
<feature type="domain" description="FAS1" evidence="3">
    <location>
        <begin position="217"/>
        <end position="346"/>
    </location>
</feature>
<keyword evidence="1" id="KW-1133">Transmembrane helix</keyword>
<reference evidence="4 5" key="1">
    <citation type="submission" date="2019-01" db="EMBL/GenBank/DDBJ databases">
        <title>Genome sequencing of the rare red list fungi Fomitopsis rosea.</title>
        <authorList>
            <person name="Buettner E."/>
            <person name="Kellner H."/>
        </authorList>
    </citation>
    <scope>NUCLEOTIDE SEQUENCE [LARGE SCALE GENOMIC DNA]</scope>
    <source>
        <strain evidence="4 5">DSM 105464</strain>
    </source>
</reference>
<dbReference type="STRING" id="34475.A0A4Y9YQ27"/>
<comment type="caution">
    <text evidence="4">The sequence shown here is derived from an EMBL/GenBank/DDBJ whole genome shotgun (WGS) entry which is preliminary data.</text>
</comment>
<dbReference type="EMBL" id="SEKV01000116">
    <property type="protein sequence ID" value="TFY63873.1"/>
    <property type="molecule type" value="Genomic_DNA"/>
</dbReference>
<dbReference type="PROSITE" id="PS50213">
    <property type="entry name" value="FAS1"/>
    <property type="match status" value="2"/>
</dbReference>
<evidence type="ECO:0000313" key="5">
    <source>
        <dbReference type="Proteomes" id="UP000298390"/>
    </source>
</evidence>
<dbReference type="SMART" id="SM00554">
    <property type="entry name" value="FAS1"/>
    <property type="match status" value="2"/>
</dbReference>
<dbReference type="PANTHER" id="PTHR10900:SF77">
    <property type="entry name" value="FI19380P1"/>
    <property type="match status" value="1"/>
</dbReference>
<accession>A0A4Y9YQ27</accession>
<dbReference type="AlphaFoldDB" id="A0A4Y9YQ27"/>
<sequence>MKLLSLALLAAANSVVAQNSTFLDGLMSTLEHAGCTSLTQLASSLNSTSQGQYLLKTISNGDPYVLFAPNDTAVSNAPSNLTSNPADLLSYHVVHGNFSGQSTTYPNTTVGRTFLNDTTYVSLEGNKSQVVAWATRSDGNVHVLNQRSVTLLNSFTHADPHPSNSIRRSDSSSMVTNVTSYGNVTIYVVSSVLEWPDNFSGALSADTPYLDGLGATISNVTQIFYNGTDGSTSNETVARIIDGGFKGFTLFAPNTSAIEALGGGITQYEQNATLLQIILANHIINGTSVYSPELVGQDYTSAAGEQFSFSINSTGQYVKMGSVTARIIQPDVLLSNGVAHIIDQVLLNTEEDTSAASSAAASATSMAAQSTTETRPIGYSQTASLASGGASGSSASGSSSSSSAALAVGGLSANQIVGLGFTAVALIVGAFVVIA</sequence>
<feature type="signal peptide" evidence="2">
    <location>
        <begin position="1"/>
        <end position="17"/>
    </location>
</feature>
<dbReference type="Pfam" id="PF02469">
    <property type="entry name" value="Fasciclin"/>
    <property type="match status" value="1"/>
</dbReference>